<keyword evidence="3 6" id="KW-0479">Metal-binding</keyword>
<dbReference type="InterPro" id="IPR036398">
    <property type="entry name" value="CA_dom_sf"/>
</dbReference>
<dbReference type="EMBL" id="JAUHHV010000004">
    <property type="protein sequence ID" value="KAK1426057.1"/>
    <property type="molecule type" value="Genomic_DNA"/>
</dbReference>
<comment type="similarity">
    <text evidence="6">Belongs to the alpha-carbonic anhydrase family.</text>
</comment>
<dbReference type="GO" id="GO:0008270">
    <property type="term" value="F:zinc ion binding"/>
    <property type="evidence" value="ECO:0007669"/>
    <property type="project" value="UniProtKB-UniRule"/>
</dbReference>
<dbReference type="PROSITE" id="PS00162">
    <property type="entry name" value="ALPHA_CA_1"/>
    <property type="match status" value="1"/>
</dbReference>
<evidence type="ECO:0000256" key="6">
    <source>
        <dbReference type="RuleBase" id="RU367011"/>
    </source>
</evidence>
<evidence type="ECO:0000313" key="9">
    <source>
        <dbReference type="EMBL" id="KAK1426057.1"/>
    </source>
</evidence>
<gene>
    <name evidence="9" type="ORF">QVD17_14725</name>
</gene>
<comment type="caution">
    <text evidence="9">The sequence shown here is derived from an EMBL/GenBank/DDBJ whole genome shotgun (WGS) entry which is preliminary data.</text>
</comment>
<feature type="region of interest" description="Disordered" evidence="7">
    <location>
        <begin position="250"/>
        <end position="270"/>
    </location>
</feature>
<keyword evidence="4 6" id="KW-0862">Zinc</keyword>
<dbReference type="GO" id="GO:0004089">
    <property type="term" value="F:carbonate dehydratase activity"/>
    <property type="evidence" value="ECO:0007669"/>
    <property type="project" value="UniProtKB-UniRule"/>
</dbReference>
<dbReference type="PANTHER" id="PTHR18952">
    <property type="entry name" value="CARBONIC ANHYDRASE"/>
    <property type="match status" value="1"/>
</dbReference>
<comment type="function">
    <text evidence="6">Reversible hydration of carbon dioxide.</text>
</comment>
<dbReference type="InterPro" id="IPR001148">
    <property type="entry name" value="CA_dom"/>
</dbReference>
<accession>A0AAD8KTI1</accession>
<dbReference type="SMART" id="SM01057">
    <property type="entry name" value="Carb_anhydrase"/>
    <property type="match status" value="1"/>
</dbReference>
<evidence type="ECO:0000256" key="5">
    <source>
        <dbReference type="ARBA" id="ARBA00023239"/>
    </source>
</evidence>
<reference evidence="9" key="1">
    <citation type="journal article" date="2023" name="bioRxiv">
        <title>Improved chromosome-level genome assembly for marigold (Tagetes erecta).</title>
        <authorList>
            <person name="Jiang F."/>
            <person name="Yuan L."/>
            <person name="Wang S."/>
            <person name="Wang H."/>
            <person name="Xu D."/>
            <person name="Wang A."/>
            <person name="Fan W."/>
        </authorList>
    </citation>
    <scope>NUCLEOTIDE SEQUENCE</scope>
    <source>
        <strain evidence="9">WSJ</strain>
        <tissue evidence="9">Leaf</tissue>
    </source>
</reference>
<evidence type="ECO:0000256" key="2">
    <source>
        <dbReference type="ARBA" id="ARBA00012925"/>
    </source>
</evidence>
<dbReference type="Gene3D" id="3.10.200.10">
    <property type="entry name" value="Alpha carbonic anhydrase"/>
    <property type="match status" value="1"/>
</dbReference>
<dbReference type="EC" id="4.2.1.1" evidence="2 6"/>
<evidence type="ECO:0000259" key="8">
    <source>
        <dbReference type="PROSITE" id="PS51144"/>
    </source>
</evidence>
<evidence type="ECO:0000256" key="7">
    <source>
        <dbReference type="SAM" id="MobiDB-lite"/>
    </source>
</evidence>
<dbReference type="InterPro" id="IPR041891">
    <property type="entry name" value="Alpha_CA_prokaryot-like"/>
</dbReference>
<name>A0AAD8KTI1_TARER</name>
<evidence type="ECO:0000256" key="4">
    <source>
        <dbReference type="ARBA" id="ARBA00022833"/>
    </source>
</evidence>
<feature type="signal peptide" evidence="6">
    <location>
        <begin position="1"/>
        <end position="24"/>
    </location>
</feature>
<dbReference type="InterPro" id="IPR018338">
    <property type="entry name" value="Carbonic_anhydrase_a-class_CS"/>
</dbReference>
<evidence type="ECO:0000256" key="3">
    <source>
        <dbReference type="ARBA" id="ARBA00022723"/>
    </source>
</evidence>
<keyword evidence="5 6" id="KW-0456">Lyase</keyword>
<dbReference type="PANTHER" id="PTHR18952:SF234">
    <property type="entry name" value="CARBONIC ANHYDRASE"/>
    <property type="match status" value="1"/>
</dbReference>
<sequence length="270" mass="30681">MCMGSSTRSMLLLLLILSPISIYAQEVQDEREFDYEKGSGKGPEQWGKLHKEWSACNNGKMQSPIDLSNKRVDVVRTSKKLLRNYKPCTAIIINRGHDIEVYWEGDAGSIEINGTTYALKQAHWHSPSEHTINSKRYSLELHLVHKSIDPTSKHQIAVIGVLYKIGKPNPFLSKLGQNITSLVNQENKHRHPGVIDPREIHMSCRRYYSYIGSLTVPPCTEGVIWTISKKVRTVSLDQVKLLRDAVQDHAEKNARPLQPDHKRGIRLFGP</sequence>
<dbReference type="AlphaFoldDB" id="A0AAD8KTI1"/>
<dbReference type="GO" id="GO:0006730">
    <property type="term" value="P:one-carbon metabolic process"/>
    <property type="evidence" value="ECO:0007669"/>
    <property type="project" value="TreeGrafter"/>
</dbReference>
<feature type="compositionally biased region" description="Basic and acidic residues" evidence="7">
    <location>
        <begin position="250"/>
        <end position="262"/>
    </location>
</feature>
<evidence type="ECO:0000313" key="10">
    <source>
        <dbReference type="Proteomes" id="UP001229421"/>
    </source>
</evidence>
<organism evidence="9 10">
    <name type="scientific">Tagetes erecta</name>
    <name type="common">African marigold</name>
    <dbReference type="NCBI Taxonomy" id="13708"/>
    <lineage>
        <taxon>Eukaryota</taxon>
        <taxon>Viridiplantae</taxon>
        <taxon>Streptophyta</taxon>
        <taxon>Embryophyta</taxon>
        <taxon>Tracheophyta</taxon>
        <taxon>Spermatophyta</taxon>
        <taxon>Magnoliopsida</taxon>
        <taxon>eudicotyledons</taxon>
        <taxon>Gunneridae</taxon>
        <taxon>Pentapetalae</taxon>
        <taxon>asterids</taxon>
        <taxon>campanulids</taxon>
        <taxon>Asterales</taxon>
        <taxon>Asteraceae</taxon>
        <taxon>Asteroideae</taxon>
        <taxon>Heliantheae alliance</taxon>
        <taxon>Tageteae</taxon>
        <taxon>Tagetes</taxon>
    </lineage>
</organism>
<proteinExistence type="inferred from homology"/>
<dbReference type="InterPro" id="IPR023561">
    <property type="entry name" value="Carbonic_anhydrase_a-class"/>
</dbReference>
<comment type="catalytic activity">
    <reaction evidence="6">
        <text>hydrogencarbonate + H(+) = CO2 + H2O</text>
        <dbReference type="Rhea" id="RHEA:10748"/>
        <dbReference type="ChEBI" id="CHEBI:15377"/>
        <dbReference type="ChEBI" id="CHEBI:15378"/>
        <dbReference type="ChEBI" id="CHEBI:16526"/>
        <dbReference type="ChEBI" id="CHEBI:17544"/>
        <dbReference type="EC" id="4.2.1.1"/>
    </reaction>
</comment>
<dbReference type="PROSITE" id="PS51144">
    <property type="entry name" value="ALPHA_CA_2"/>
    <property type="match status" value="1"/>
</dbReference>
<protein>
    <recommendedName>
        <fullName evidence="2 6">Carbonic anhydrase</fullName>
        <ecNumber evidence="2 6">4.2.1.1</ecNumber>
    </recommendedName>
</protein>
<dbReference type="Pfam" id="PF00194">
    <property type="entry name" value="Carb_anhydrase"/>
    <property type="match status" value="1"/>
</dbReference>
<dbReference type="CDD" id="cd03124">
    <property type="entry name" value="alpha_CA_prokaryotic_like"/>
    <property type="match status" value="1"/>
</dbReference>
<dbReference type="Proteomes" id="UP001229421">
    <property type="component" value="Unassembled WGS sequence"/>
</dbReference>
<evidence type="ECO:0000256" key="1">
    <source>
        <dbReference type="ARBA" id="ARBA00001947"/>
    </source>
</evidence>
<keyword evidence="6" id="KW-0732">Signal</keyword>
<feature type="chain" id="PRO_5041771182" description="Carbonic anhydrase" evidence="6">
    <location>
        <begin position="25"/>
        <end position="270"/>
    </location>
</feature>
<keyword evidence="10" id="KW-1185">Reference proteome</keyword>
<comment type="cofactor">
    <cofactor evidence="1 6">
        <name>Zn(2+)</name>
        <dbReference type="ChEBI" id="CHEBI:29105"/>
    </cofactor>
</comment>
<dbReference type="SUPFAM" id="SSF51069">
    <property type="entry name" value="Carbonic anhydrase"/>
    <property type="match status" value="1"/>
</dbReference>
<feature type="domain" description="Alpha-carbonic anhydrase" evidence="8">
    <location>
        <begin position="31"/>
        <end position="269"/>
    </location>
</feature>